<reference evidence="2" key="1">
    <citation type="submission" date="2020-06" db="EMBL/GenBank/DDBJ databases">
        <title>WGS assembly of Ceratodon purpureus strain R40.</title>
        <authorList>
            <person name="Carey S.B."/>
            <person name="Jenkins J."/>
            <person name="Shu S."/>
            <person name="Lovell J.T."/>
            <person name="Sreedasyam A."/>
            <person name="Maumus F."/>
            <person name="Tiley G.P."/>
            <person name="Fernandez-Pozo N."/>
            <person name="Barry K."/>
            <person name="Chen C."/>
            <person name="Wang M."/>
            <person name="Lipzen A."/>
            <person name="Daum C."/>
            <person name="Saski C.A."/>
            <person name="Payton A.C."/>
            <person name="Mcbreen J.C."/>
            <person name="Conrad R.E."/>
            <person name="Kollar L.M."/>
            <person name="Olsson S."/>
            <person name="Huttunen S."/>
            <person name="Landis J.B."/>
            <person name="Wickett N.J."/>
            <person name="Johnson M.G."/>
            <person name="Rensing S.A."/>
            <person name="Grimwood J."/>
            <person name="Schmutz J."/>
            <person name="Mcdaniel S.F."/>
        </authorList>
    </citation>
    <scope>NUCLEOTIDE SEQUENCE</scope>
    <source>
        <strain evidence="2">R40</strain>
    </source>
</reference>
<dbReference type="EMBL" id="CM026424">
    <property type="protein sequence ID" value="KAG0580157.1"/>
    <property type="molecule type" value="Genomic_DNA"/>
</dbReference>
<name>A0A8T0IB39_CERPU</name>
<feature type="region of interest" description="Disordered" evidence="1">
    <location>
        <begin position="1"/>
        <end position="35"/>
    </location>
</feature>
<evidence type="ECO:0000256" key="1">
    <source>
        <dbReference type="SAM" id="MobiDB-lite"/>
    </source>
</evidence>
<evidence type="ECO:0000313" key="3">
    <source>
        <dbReference type="Proteomes" id="UP000822688"/>
    </source>
</evidence>
<dbReference type="AlphaFoldDB" id="A0A8T0IB39"/>
<accession>A0A8T0IB39</accession>
<proteinExistence type="predicted"/>
<gene>
    <name evidence="2" type="ORF">KC19_4G152000</name>
</gene>
<sequence length="122" mass="13840">MQIQSPQQGIHKHKNINQQPPQLQSTEKQLSMKQGYHEEKQMNIKIHALNTTITYTSLQLKPHPTALPVNTQATKDLFPGRVKTRDDRTQSATPAENLKENWNPTWHAKVPVAVWGSKAATL</sequence>
<evidence type="ECO:0000313" key="2">
    <source>
        <dbReference type="EMBL" id="KAG0580157.1"/>
    </source>
</evidence>
<dbReference type="Proteomes" id="UP000822688">
    <property type="component" value="Chromosome 4"/>
</dbReference>
<protein>
    <submittedName>
        <fullName evidence="2">Uncharacterized protein</fullName>
    </submittedName>
</protein>
<keyword evidence="3" id="KW-1185">Reference proteome</keyword>
<comment type="caution">
    <text evidence="2">The sequence shown here is derived from an EMBL/GenBank/DDBJ whole genome shotgun (WGS) entry which is preliminary data.</text>
</comment>
<organism evidence="2 3">
    <name type="scientific">Ceratodon purpureus</name>
    <name type="common">Fire moss</name>
    <name type="synonym">Dicranum purpureum</name>
    <dbReference type="NCBI Taxonomy" id="3225"/>
    <lineage>
        <taxon>Eukaryota</taxon>
        <taxon>Viridiplantae</taxon>
        <taxon>Streptophyta</taxon>
        <taxon>Embryophyta</taxon>
        <taxon>Bryophyta</taxon>
        <taxon>Bryophytina</taxon>
        <taxon>Bryopsida</taxon>
        <taxon>Dicranidae</taxon>
        <taxon>Pseudoditrichales</taxon>
        <taxon>Ditrichaceae</taxon>
        <taxon>Ceratodon</taxon>
    </lineage>
</organism>
<feature type="compositionally biased region" description="Polar residues" evidence="1">
    <location>
        <begin position="16"/>
        <end position="32"/>
    </location>
</feature>